<feature type="compositionally biased region" description="Basic and acidic residues" evidence="1">
    <location>
        <begin position="134"/>
        <end position="145"/>
    </location>
</feature>
<proteinExistence type="predicted"/>
<gene>
    <name evidence="2" type="ORF">B0H17DRAFT_1149878</name>
</gene>
<keyword evidence="3" id="KW-1185">Reference proteome</keyword>
<dbReference type="Proteomes" id="UP001221757">
    <property type="component" value="Unassembled WGS sequence"/>
</dbReference>
<organism evidence="2 3">
    <name type="scientific">Mycena rosella</name>
    <name type="common">Pink bonnet</name>
    <name type="synonym">Agaricus rosellus</name>
    <dbReference type="NCBI Taxonomy" id="1033263"/>
    <lineage>
        <taxon>Eukaryota</taxon>
        <taxon>Fungi</taxon>
        <taxon>Dikarya</taxon>
        <taxon>Basidiomycota</taxon>
        <taxon>Agaricomycotina</taxon>
        <taxon>Agaricomycetes</taxon>
        <taxon>Agaricomycetidae</taxon>
        <taxon>Agaricales</taxon>
        <taxon>Marasmiineae</taxon>
        <taxon>Mycenaceae</taxon>
        <taxon>Mycena</taxon>
    </lineage>
</organism>
<sequence>MKQSPGTTRKNDEKERRNTPPNCSERLRGVMCRGIPWRPAPSFLPKYAEEENTPRAHTLADTPAPRGSAGNARNVVAADVAVAEYKDGAGNAEKVDEVDAEGGARDADAEMVQKTRWGAGEAWRGGAAAAGGGRRRERERSEKRVAGGIAAVTAGERSGDRGGAQRRRQEWQRRRCVEQVFGRKKHEIPA</sequence>
<evidence type="ECO:0000313" key="2">
    <source>
        <dbReference type="EMBL" id="KAJ7633763.1"/>
    </source>
</evidence>
<dbReference type="AlphaFoldDB" id="A0AAD7BXZ0"/>
<feature type="compositionally biased region" description="Low complexity" evidence="1">
    <location>
        <begin position="116"/>
        <end position="127"/>
    </location>
</feature>
<evidence type="ECO:0000256" key="1">
    <source>
        <dbReference type="SAM" id="MobiDB-lite"/>
    </source>
</evidence>
<name>A0AAD7BXZ0_MYCRO</name>
<accession>A0AAD7BXZ0</accession>
<feature type="region of interest" description="Disordered" evidence="1">
    <location>
        <begin position="1"/>
        <end position="72"/>
    </location>
</feature>
<evidence type="ECO:0000313" key="3">
    <source>
        <dbReference type="Proteomes" id="UP001221757"/>
    </source>
</evidence>
<comment type="caution">
    <text evidence="2">The sequence shown here is derived from an EMBL/GenBank/DDBJ whole genome shotgun (WGS) entry which is preliminary data.</text>
</comment>
<feature type="compositionally biased region" description="Basic and acidic residues" evidence="1">
    <location>
        <begin position="9"/>
        <end position="18"/>
    </location>
</feature>
<feature type="region of interest" description="Disordered" evidence="1">
    <location>
        <begin position="115"/>
        <end position="173"/>
    </location>
</feature>
<reference evidence="2" key="1">
    <citation type="submission" date="2023-03" db="EMBL/GenBank/DDBJ databases">
        <title>Massive genome expansion in bonnet fungi (Mycena s.s.) driven by repeated elements and novel gene families across ecological guilds.</title>
        <authorList>
            <consortium name="Lawrence Berkeley National Laboratory"/>
            <person name="Harder C.B."/>
            <person name="Miyauchi S."/>
            <person name="Viragh M."/>
            <person name="Kuo A."/>
            <person name="Thoen E."/>
            <person name="Andreopoulos B."/>
            <person name="Lu D."/>
            <person name="Skrede I."/>
            <person name="Drula E."/>
            <person name="Henrissat B."/>
            <person name="Morin E."/>
            <person name="Kohler A."/>
            <person name="Barry K."/>
            <person name="LaButti K."/>
            <person name="Morin E."/>
            <person name="Salamov A."/>
            <person name="Lipzen A."/>
            <person name="Mereny Z."/>
            <person name="Hegedus B."/>
            <person name="Baldrian P."/>
            <person name="Stursova M."/>
            <person name="Weitz H."/>
            <person name="Taylor A."/>
            <person name="Grigoriev I.V."/>
            <person name="Nagy L.G."/>
            <person name="Martin F."/>
            <person name="Kauserud H."/>
        </authorList>
    </citation>
    <scope>NUCLEOTIDE SEQUENCE</scope>
    <source>
        <strain evidence="2">CBHHK067</strain>
    </source>
</reference>
<dbReference type="EMBL" id="JARKIE010000484">
    <property type="protein sequence ID" value="KAJ7633763.1"/>
    <property type="molecule type" value="Genomic_DNA"/>
</dbReference>
<protein>
    <submittedName>
        <fullName evidence="2">Uncharacterized protein</fullName>
    </submittedName>
</protein>